<dbReference type="Proteomes" id="UP000004662">
    <property type="component" value="Chromosome"/>
</dbReference>
<gene>
    <name evidence="2" type="ORF">DFW101_3558</name>
</gene>
<organism evidence="2 3">
    <name type="scientific">Solidesulfovibrio carbinoliphilus subsp. oakridgensis</name>
    <dbReference type="NCBI Taxonomy" id="694327"/>
    <lineage>
        <taxon>Bacteria</taxon>
        <taxon>Pseudomonadati</taxon>
        <taxon>Thermodesulfobacteriota</taxon>
        <taxon>Desulfovibrionia</taxon>
        <taxon>Desulfovibrionales</taxon>
        <taxon>Desulfovibrionaceae</taxon>
        <taxon>Solidesulfovibrio</taxon>
    </lineage>
</organism>
<proteinExistence type="predicted"/>
<evidence type="ECO:0000313" key="2">
    <source>
        <dbReference type="EMBL" id="EHJ49554.1"/>
    </source>
</evidence>
<dbReference type="AlphaFoldDB" id="G7QCA8"/>
<keyword evidence="3" id="KW-1185">Reference proteome</keyword>
<reference evidence="3" key="1">
    <citation type="journal article" date="2015" name="Genome Announc.">
        <title>High-Quality Draft Genome Sequence of Desulfovibrio carbinoliphilus FW-101-2B, an Organic Acid-Oxidizing Sulfate-Reducing Bacterium Isolated from Uranium(VI)-Contaminated Groundwater.</title>
        <authorList>
            <person name="Ramsay B.D."/>
            <person name="Hwang C."/>
            <person name="Woo H.L."/>
            <person name="Carroll S.L."/>
            <person name="Lucas S."/>
            <person name="Han J."/>
            <person name="Lapidus A.L."/>
            <person name="Cheng J.F."/>
            <person name="Goodwin L.A."/>
            <person name="Pitluck S."/>
            <person name="Peters L."/>
            <person name="Chertkov O."/>
            <person name="Held B."/>
            <person name="Detter J.C."/>
            <person name="Han C.S."/>
            <person name="Tapia R."/>
            <person name="Land M.L."/>
            <person name="Hauser L.J."/>
            <person name="Kyrpides N.C."/>
            <person name="Ivanova N.N."/>
            <person name="Mikhailova N."/>
            <person name="Pagani I."/>
            <person name="Woyke T."/>
            <person name="Arkin A.P."/>
            <person name="Dehal P."/>
            <person name="Chivian D."/>
            <person name="Criddle C.S."/>
            <person name="Wu W."/>
            <person name="Chakraborty R."/>
            <person name="Hazen T.C."/>
            <person name="Fields M.W."/>
        </authorList>
    </citation>
    <scope>NUCLEOTIDE SEQUENCE [LARGE SCALE GENOMIC DNA]</scope>
    <source>
        <strain evidence="3">FW-101-2B</strain>
    </source>
</reference>
<sequence>MSKQSEAKEQQGYEPKPRPATCRTCAHYKSDITEEKGAFGGTWVKETNCRCSIGGFAVKKAARCKLHEYRIEA</sequence>
<dbReference type="HOGENOM" id="CLU_2698696_0_0_7"/>
<evidence type="ECO:0000313" key="3">
    <source>
        <dbReference type="Proteomes" id="UP000004662"/>
    </source>
</evidence>
<protein>
    <submittedName>
        <fullName evidence="2">Myb-related protein B (B-Myb)-like protein</fullName>
    </submittedName>
</protein>
<feature type="compositionally biased region" description="Basic and acidic residues" evidence="1">
    <location>
        <begin position="1"/>
        <end position="17"/>
    </location>
</feature>
<accession>G7QCA8</accession>
<dbReference type="STRING" id="694327.DFW101_3558"/>
<evidence type="ECO:0000256" key="1">
    <source>
        <dbReference type="SAM" id="MobiDB-lite"/>
    </source>
</evidence>
<dbReference type="EMBL" id="CM001368">
    <property type="protein sequence ID" value="EHJ49554.1"/>
    <property type="molecule type" value="Genomic_DNA"/>
</dbReference>
<name>G7QCA8_9BACT</name>
<feature type="region of interest" description="Disordered" evidence="1">
    <location>
        <begin position="1"/>
        <end position="20"/>
    </location>
</feature>